<organism evidence="2 3">
    <name type="scientific">Coleofasciculus chthonoplastes PCC 7420</name>
    <dbReference type="NCBI Taxonomy" id="118168"/>
    <lineage>
        <taxon>Bacteria</taxon>
        <taxon>Bacillati</taxon>
        <taxon>Cyanobacteriota</taxon>
        <taxon>Cyanophyceae</taxon>
        <taxon>Coleofasciculales</taxon>
        <taxon>Coleofasciculaceae</taxon>
        <taxon>Coleofasciculus</taxon>
    </lineage>
</organism>
<sequence length="48" mass="5692">MTGFILLFQGWRLDPILQFSYVLLNFLVIYLGVKDIILFRLLSPPNHR</sequence>
<keyword evidence="1" id="KW-1133">Transmembrane helix</keyword>
<dbReference type="Pfam" id="PF07444">
    <property type="entry name" value="Ycf66_N"/>
    <property type="match status" value="1"/>
</dbReference>
<gene>
    <name evidence="2" type="ORF">MC7420_5118</name>
</gene>
<proteinExistence type="predicted"/>
<keyword evidence="1" id="KW-0812">Transmembrane</keyword>
<protein>
    <submittedName>
        <fullName evidence="2">Uncharacterized protein</fullName>
    </submittedName>
</protein>
<dbReference type="EMBL" id="DS989868">
    <property type="protein sequence ID" value="EDX71974.1"/>
    <property type="molecule type" value="Genomic_DNA"/>
</dbReference>
<keyword evidence="1" id="KW-0472">Membrane</keyword>
<feature type="transmembrane region" description="Helical" evidence="1">
    <location>
        <begin position="20"/>
        <end position="42"/>
    </location>
</feature>
<accession>B4W1E1</accession>
<dbReference type="AlphaFoldDB" id="B4W1E1"/>
<reference evidence="2 3" key="1">
    <citation type="submission" date="2008-07" db="EMBL/GenBank/DDBJ databases">
        <authorList>
            <person name="Tandeau de Marsac N."/>
            <person name="Ferriera S."/>
            <person name="Johnson J."/>
            <person name="Kravitz S."/>
            <person name="Beeson K."/>
            <person name="Sutton G."/>
            <person name="Rogers Y.-H."/>
            <person name="Friedman R."/>
            <person name="Frazier M."/>
            <person name="Venter J.C."/>
        </authorList>
    </citation>
    <scope>NUCLEOTIDE SEQUENCE [LARGE SCALE GENOMIC DNA]</scope>
    <source>
        <strain evidence="2 3">PCC 7420</strain>
    </source>
</reference>
<keyword evidence="3" id="KW-1185">Reference proteome</keyword>
<dbReference type="Proteomes" id="UP000003835">
    <property type="component" value="Unassembled WGS sequence"/>
</dbReference>
<dbReference type="HOGENOM" id="CLU_3151613_0_0_3"/>
<dbReference type="InterPro" id="IPR010004">
    <property type="entry name" value="Uncharacterised_Ycf66"/>
</dbReference>
<name>B4W1E1_9CYAN</name>
<evidence type="ECO:0000313" key="3">
    <source>
        <dbReference type="Proteomes" id="UP000003835"/>
    </source>
</evidence>
<evidence type="ECO:0000256" key="1">
    <source>
        <dbReference type="SAM" id="Phobius"/>
    </source>
</evidence>
<evidence type="ECO:0000313" key="2">
    <source>
        <dbReference type="EMBL" id="EDX71974.1"/>
    </source>
</evidence>